<evidence type="ECO:0000313" key="3">
    <source>
        <dbReference type="Proteomes" id="UP000808349"/>
    </source>
</evidence>
<dbReference type="PANTHER" id="PTHR35889">
    <property type="entry name" value="CYCLOINULO-OLIGOSACCHARIDE FRUCTANOTRANSFERASE-RELATED"/>
    <property type="match status" value="1"/>
</dbReference>
<dbReference type="PANTHER" id="PTHR35889:SF3">
    <property type="entry name" value="F-BOX DOMAIN-CONTAINING PROTEIN"/>
    <property type="match status" value="1"/>
</dbReference>
<feature type="signal peptide" evidence="1">
    <location>
        <begin position="1"/>
        <end position="20"/>
    </location>
</feature>
<organism evidence="2 3">
    <name type="scientific">Candidatus Defluviibacterium haderslevense</name>
    <dbReference type="NCBI Taxonomy" id="2981993"/>
    <lineage>
        <taxon>Bacteria</taxon>
        <taxon>Pseudomonadati</taxon>
        <taxon>Bacteroidota</taxon>
        <taxon>Saprospiria</taxon>
        <taxon>Saprospirales</taxon>
        <taxon>Saprospiraceae</taxon>
        <taxon>Candidatus Defluviibacterium</taxon>
    </lineage>
</organism>
<dbReference type="GO" id="GO:0020037">
    <property type="term" value="F:heme binding"/>
    <property type="evidence" value="ECO:0007669"/>
    <property type="project" value="InterPro"/>
</dbReference>
<accession>A0A9D7SC17</accession>
<dbReference type="SUPFAM" id="SSF46626">
    <property type="entry name" value="Cytochrome c"/>
    <property type="match status" value="1"/>
</dbReference>
<gene>
    <name evidence="2" type="ORF">IPO85_17130</name>
</gene>
<dbReference type="EMBL" id="JADKFW010000017">
    <property type="protein sequence ID" value="MBK9719204.1"/>
    <property type="molecule type" value="Genomic_DNA"/>
</dbReference>
<dbReference type="GO" id="GO:0009055">
    <property type="term" value="F:electron transfer activity"/>
    <property type="evidence" value="ECO:0007669"/>
    <property type="project" value="InterPro"/>
</dbReference>
<comment type="caution">
    <text evidence="2">The sequence shown here is derived from an EMBL/GenBank/DDBJ whole genome shotgun (WGS) entry which is preliminary data.</text>
</comment>
<dbReference type="Proteomes" id="UP000808349">
    <property type="component" value="Unassembled WGS sequence"/>
</dbReference>
<name>A0A9D7SC17_9BACT</name>
<dbReference type="AlphaFoldDB" id="A0A9D7SC17"/>
<sequence>MKIKFFIACFIVFTFSMMFTKCTKSSLPDPEICFESEVLPLLRSNCTQSGCHNNIDRKSGIVISDYYDIIKLVDPGHYKTSELYQVIVSEFGNKMPPKPYDLLNDNQIQTIALWIKQGAQNTTNCAGACDTSTVSFNRTIFPMLQTYCNGCHGGSSPQGNVSLSNYGAILEYVNDNSLVGSVNYITGYSRMPKDGIQLSSCQLSQIDKWIADGAPNN</sequence>
<reference evidence="2 3" key="1">
    <citation type="submission" date="2020-10" db="EMBL/GenBank/DDBJ databases">
        <title>Connecting structure to function with the recovery of over 1000 high-quality activated sludge metagenome-assembled genomes encoding full-length rRNA genes using long-read sequencing.</title>
        <authorList>
            <person name="Singleton C.M."/>
            <person name="Petriglieri F."/>
            <person name="Kristensen J.M."/>
            <person name="Kirkegaard R.H."/>
            <person name="Michaelsen T.Y."/>
            <person name="Andersen M.H."/>
            <person name="Karst S.M."/>
            <person name="Dueholm M.S."/>
            <person name="Nielsen P.H."/>
            <person name="Albertsen M."/>
        </authorList>
    </citation>
    <scope>NUCLEOTIDE SEQUENCE [LARGE SCALE GENOMIC DNA]</scope>
    <source>
        <strain evidence="2">Ribe_18-Q3-R11-54_BAT3C.373</strain>
    </source>
</reference>
<evidence type="ECO:0008006" key="4">
    <source>
        <dbReference type="Google" id="ProtNLM"/>
    </source>
</evidence>
<evidence type="ECO:0000313" key="2">
    <source>
        <dbReference type="EMBL" id="MBK9719204.1"/>
    </source>
</evidence>
<dbReference type="InterPro" id="IPR036909">
    <property type="entry name" value="Cyt_c-like_dom_sf"/>
</dbReference>
<protein>
    <recommendedName>
        <fullName evidence="4">Cytochrome C Planctomycete-type domain-containing protein</fullName>
    </recommendedName>
</protein>
<proteinExistence type="predicted"/>
<evidence type="ECO:0000256" key="1">
    <source>
        <dbReference type="SAM" id="SignalP"/>
    </source>
</evidence>
<feature type="chain" id="PRO_5038462033" description="Cytochrome C Planctomycete-type domain-containing protein" evidence="1">
    <location>
        <begin position="21"/>
        <end position="217"/>
    </location>
</feature>
<keyword evidence="1" id="KW-0732">Signal</keyword>